<protein>
    <submittedName>
        <fullName evidence="4">PASTA domain-containing protein</fullName>
    </submittedName>
</protein>
<dbReference type="SMART" id="SM00740">
    <property type="entry name" value="PASTA"/>
    <property type="match status" value="2"/>
</dbReference>
<dbReference type="PROSITE" id="PS51178">
    <property type="entry name" value="PASTA"/>
    <property type="match status" value="2"/>
</dbReference>
<proteinExistence type="predicted"/>
<evidence type="ECO:0000259" key="3">
    <source>
        <dbReference type="PROSITE" id="PS51178"/>
    </source>
</evidence>
<evidence type="ECO:0000256" key="2">
    <source>
        <dbReference type="SAM" id="Phobius"/>
    </source>
</evidence>
<name>N1VC57_9MICC</name>
<reference evidence="4 5" key="1">
    <citation type="journal article" date="2013" name="Genome Announc.">
        <title>Draft Genome Sequence of Arthrobacter crystallopoietes Strain BAB-32, Revealing Genes for Bioremediation.</title>
        <authorList>
            <person name="Joshi M.N."/>
            <person name="Pandit A.S."/>
            <person name="Sharma A."/>
            <person name="Pandya R.V."/>
            <person name="Desai S.M."/>
            <person name="Saxena A.K."/>
            <person name="Bagatharia S.B."/>
        </authorList>
    </citation>
    <scope>NUCLEOTIDE SEQUENCE [LARGE SCALE GENOMIC DNA]</scope>
    <source>
        <strain evidence="4 5">BAB-32</strain>
    </source>
</reference>
<dbReference type="EMBL" id="ANPE02000059">
    <property type="protein sequence ID" value="EMY35863.1"/>
    <property type="molecule type" value="Genomic_DNA"/>
</dbReference>
<feature type="domain" description="PASTA" evidence="3">
    <location>
        <begin position="249"/>
        <end position="315"/>
    </location>
</feature>
<feature type="transmembrane region" description="Helical" evidence="2">
    <location>
        <begin position="159"/>
        <end position="182"/>
    </location>
</feature>
<dbReference type="Pfam" id="PF03793">
    <property type="entry name" value="PASTA"/>
    <property type="match status" value="2"/>
</dbReference>
<sequence>MSHIEMTLSSSRLKLAKGTGAVTASVTNTAAKPQRIVLRAFGGRFVSPAKPGDGGVPAEAGKAPVRAPAGSHRAGLPLPDEPPDPTKWVTIDENLRSIAAGATEQYTVSFDSKDAPGGTYSVKLNAYSADEPPEANSGPVLSLELAVPAKPVEPKPNKFPWWIAAVAAVLVVAVAVVAFLLWPRKTEVPLLTGGTLEQAQQALAEANLGMKPDPVEAPDTPGTVLSQDPQAGEKVEPESIVTVGFAVEQTVEMPNVVGSPAGAARSGLLDTGLAVNFDGASNCTFNQPNCSVIGQLPEAGTRIPIGSTVLLTLGLDTLPTPTFTVPGNICEIIFCETLGPIDLDRFRLPDFGG</sequence>
<evidence type="ECO:0000313" key="4">
    <source>
        <dbReference type="EMBL" id="EMY35863.1"/>
    </source>
</evidence>
<keyword evidence="5" id="KW-1185">Reference proteome</keyword>
<dbReference type="Proteomes" id="UP000010729">
    <property type="component" value="Unassembled WGS sequence"/>
</dbReference>
<evidence type="ECO:0000313" key="5">
    <source>
        <dbReference type="Proteomes" id="UP000010729"/>
    </source>
</evidence>
<dbReference type="Gene3D" id="3.30.10.20">
    <property type="match status" value="2"/>
</dbReference>
<gene>
    <name evidence="4" type="ORF">D477_002226</name>
</gene>
<feature type="domain" description="PASTA" evidence="3">
    <location>
        <begin position="182"/>
        <end position="247"/>
    </location>
</feature>
<dbReference type="OrthoDB" id="4921611at2"/>
<comment type="caution">
    <text evidence="4">The sequence shown here is derived from an EMBL/GenBank/DDBJ whole genome shotgun (WGS) entry which is preliminary data.</text>
</comment>
<organism evidence="4 5">
    <name type="scientific">Arthrobacter crystallopoietes BAB-32</name>
    <dbReference type="NCBI Taxonomy" id="1246476"/>
    <lineage>
        <taxon>Bacteria</taxon>
        <taxon>Bacillati</taxon>
        <taxon>Actinomycetota</taxon>
        <taxon>Actinomycetes</taxon>
        <taxon>Micrococcales</taxon>
        <taxon>Micrococcaceae</taxon>
        <taxon>Crystallibacter</taxon>
    </lineage>
</organism>
<feature type="region of interest" description="Disordered" evidence="1">
    <location>
        <begin position="210"/>
        <end position="234"/>
    </location>
</feature>
<keyword evidence="2" id="KW-1133">Transmembrane helix</keyword>
<accession>N1VC57</accession>
<feature type="region of interest" description="Disordered" evidence="1">
    <location>
        <begin position="48"/>
        <end position="84"/>
    </location>
</feature>
<dbReference type="CDD" id="cd06577">
    <property type="entry name" value="PASTA_pknB"/>
    <property type="match status" value="2"/>
</dbReference>
<dbReference type="RefSeq" id="WP_005266814.1">
    <property type="nucleotide sequence ID" value="NZ_ANPE02000059.1"/>
</dbReference>
<evidence type="ECO:0000256" key="1">
    <source>
        <dbReference type="SAM" id="MobiDB-lite"/>
    </source>
</evidence>
<keyword evidence="2" id="KW-0812">Transmembrane</keyword>
<dbReference type="InterPro" id="IPR005543">
    <property type="entry name" value="PASTA_dom"/>
</dbReference>
<dbReference type="AlphaFoldDB" id="N1VC57"/>
<keyword evidence="2" id="KW-0472">Membrane</keyword>